<keyword evidence="5" id="KW-1185">Reference proteome</keyword>
<protein>
    <submittedName>
        <fullName evidence="4">Two component transcriptional regulator, LytTR family</fullName>
    </submittedName>
</protein>
<feature type="domain" description="HTH LytTR-type" evidence="3">
    <location>
        <begin position="169"/>
        <end position="261"/>
    </location>
</feature>
<dbReference type="InterPro" id="IPR007492">
    <property type="entry name" value="LytTR_DNA-bd_dom"/>
</dbReference>
<dbReference type="GO" id="GO:0003677">
    <property type="term" value="F:DNA binding"/>
    <property type="evidence" value="ECO:0007669"/>
    <property type="project" value="InterPro"/>
</dbReference>
<dbReference type="OrthoDB" id="2168082at2"/>
<evidence type="ECO:0000259" key="3">
    <source>
        <dbReference type="PROSITE" id="PS50930"/>
    </source>
</evidence>
<comment type="caution">
    <text evidence="1">Lacks conserved residue(s) required for the propagation of feature annotation.</text>
</comment>
<evidence type="ECO:0000256" key="1">
    <source>
        <dbReference type="PROSITE-ProRule" id="PRU00169"/>
    </source>
</evidence>
<dbReference type="Gene3D" id="3.40.50.2300">
    <property type="match status" value="1"/>
</dbReference>
<dbReference type="PROSITE" id="PS50930">
    <property type="entry name" value="HTH_LYTTR"/>
    <property type="match status" value="1"/>
</dbReference>
<dbReference type="GO" id="GO:0000156">
    <property type="term" value="F:phosphorelay response regulator activity"/>
    <property type="evidence" value="ECO:0007669"/>
    <property type="project" value="InterPro"/>
</dbReference>
<dbReference type="Gene3D" id="2.40.50.1020">
    <property type="entry name" value="LytTr DNA-binding domain"/>
    <property type="match status" value="1"/>
</dbReference>
<dbReference type="InterPro" id="IPR001789">
    <property type="entry name" value="Sig_transdc_resp-reg_receiver"/>
</dbReference>
<dbReference type="AlphaFoldDB" id="A0A1H8J832"/>
<dbReference type="Pfam" id="PF04397">
    <property type="entry name" value="LytTR"/>
    <property type="match status" value="1"/>
</dbReference>
<dbReference type="InterPro" id="IPR011006">
    <property type="entry name" value="CheY-like_superfamily"/>
</dbReference>
<gene>
    <name evidence="4" type="ORF">SAMN04487942_0887</name>
</gene>
<evidence type="ECO:0000313" key="5">
    <source>
        <dbReference type="Proteomes" id="UP000198657"/>
    </source>
</evidence>
<sequence length="270" mass="31081">MNYSYVIIDDDQESILKTKAIADCFSELSFIGSVQNAADGLNLVLEKKPEIIFLEIDPVDVGSNLSLGFIDTLHKYLTILPKIIVTTQEKNLAFDSFQYEVKEYLLKPVTQSDIIKLMLRLNKSKREEEIGIVERAKHTGNSPFSWEQKMPNELHPLRLCIKSYGDHRYIDAKDICFFQADNNSTDIHLNNGEMITAFKTLKYFEAVLSYPFIRIHKSYIVNRNYISRIHNGNSVCYIKNTNSRLPFSKLYKGNVDQVISDFANGNYLEI</sequence>
<accession>A0A1H8J832</accession>
<dbReference type="PANTHER" id="PTHR37299:SF1">
    <property type="entry name" value="STAGE 0 SPORULATION PROTEIN A HOMOLOG"/>
    <property type="match status" value="1"/>
</dbReference>
<evidence type="ECO:0000259" key="2">
    <source>
        <dbReference type="PROSITE" id="PS50110"/>
    </source>
</evidence>
<evidence type="ECO:0000313" key="4">
    <source>
        <dbReference type="EMBL" id="SEN76466.1"/>
    </source>
</evidence>
<dbReference type="PROSITE" id="PS50110">
    <property type="entry name" value="RESPONSE_REGULATORY"/>
    <property type="match status" value="1"/>
</dbReference>
<proteinExistence type="predicted"/>
<dbReference type="EMBL" id="FODN01000001">
    <property type="protein sequence ID" value="SEN76466.1"/>
    <property type="molecule type" value="Genomic_DNA"/>
</dbReference>
<dbReference type="SUPFAM" id="SSF52172">
    <property type="entry name" value="CheY-like"/>
    <property type="match status" value="1"/>
</dbReference>
<organism evidence="4 5">
    <name type="scientific">Flavobacterium sinopsychrotolerans</name>
    <dbReference type="NCBI Taxonomy" id="604089"/>
    <lineage>
        <taxon>Bacteria</taxon>
        <taxon>Pseudomonadati</taxon>
        <taxon>Bacteroidota</taxon>
        <taxon>Flavobacteriia</taxon>
        <taxon>Flavobacteriales</taxon>
        <taxon>Flavobacteriaceae</taxon>
        <taxon>Flavobacterium</taxon>
    </lineage>
</organism>
<dbReference type="RefSeq" id="WP_091166299.1">
    <property type="nucleotide sequence ID" value="NZ_CBCSFM010000001.1"/>
</dbReference>
<dbReference type="SMART" id="SM00850">
    <property type="entry name" value="LytTR"/>
    <property type="match status" value="1"/>
</dbReference>
<dbReference type="PANTHER" id="PTHR37299">
    <property type="entry name" value="TRANSCRIPTIONAL REGULATOR-RELATED"/>
    <property type="match status" value="1"/>
</dbReference>
<reference evidence="5" key="1">
    <citation type="submission" date="2016-10" db="EMBL/GenBank/DDBJ databases">
        <authorList>
            <person name="Varghese N."/>
            <person name="Submissions S."/>
        </authorList>
    </citation>
    <scope>NUCLEOTIDE SEQUENCE [LARGE SCALE GENOMIC DNA]</scope>
    <source>
        <strain evidence="5">CGMCC 1.8704</strain>
    </source>
</reference>
<dbReference type="InterPro" id="IPR046947">
    <property type="entry name" value="LytR-like"/>
</dbReference>
<dbReference type="STRING" id="604089.SAMN04487942_0887"/>
<feature type="domain" description="Response regulatory" evidence="2">
    <location>
        <begin position="4"/>
        <end position="122"/>
    </location>
</feature>
<dbReference type="Proteomes" id="UP000198657">
    <property type="component" value="Unassembled WGS sequence"/>
</dbReference>
<name>A0A1H8J832_9FLAO</name>